<evidence type="ECO:0000313" key="9">
    <source>
        <dbReference type="EMBL" id="THC87217.1"/>
    </source>
</evidence>
<gene>
    <name evidence="9" type="ORF">EYZ11_013337</name>
</gene>
<keyword evidence="10" id="KW-1185">Reference proteome</keyword>
<dbReference type="GO" id="GO:0020037">
    <property type="term" value="F:heme binding"/>
    <property type="evidence" value="ECO:0007669"/>
    <property type="project" value="InterPro"/>
</dbReference>
<sequence length="486" mass="56090">MNPLVQLMIAAVCGAWTHLAVFRRGEWERRAPWVAFTYLALEALWLFVLSPHLQVHSYWAISVTYFAALFSSMVVYRAFFHPLHNVPGPFKARITAFWSMWDPAFFRTVQRLHQQYGDFVRIRPREMSINHIDAVRAIHGCRTTCSKGPWYDFLGHSLQATRDKDLHSERRRVWDMGLNSDALKHYEPYIWIHCVDLIKQLSMNIDRPIPITEWVRFFSFDVMGEMVLGKSFQMVQNGKPHVAVAQEAAMHRFMGPMVHVTWLLIILQKLPFLAYFRQRWVDWCASQLEEREKSRQDLTADADLAFVAGSDTTAGTLCALIYLLAKYPEKQRKLQKEVGQIVSSISDISHRNLQGCLSQGGGFQGILLFPPPHTPFTEADERYFKDPGDFVPERWSSHPELVLHKEAFNPFLIGAYSCAGKSVAQMEMRMLMAALVFSFSFDFPEEEKARMSTILEGPELKETFVLNLPEIQMVFTAREERDSLNG</sequence>
<organism evidence="9 10">
    <name type="scientific">Aspergillus tanneri</name>
    <dbReference type="NCBI Taxonomy" id="1220188"/>
    <lineage>
        <taxon>Eukaryota</taxon>
        <taxon>Fungi</taxon>
        <taxon>Dikarya</taxon>
        <taxon>Ascomycota</taxon>
        <taxon>Pezizomycotina</taxon>
        <taxon>Eurotiomycetes</taxon>
        <taxon>Eurotiomycetidae</taxon>
        <taxon>Eurotiales</taxon>
        <taxon>Aspergillaceae</taxon>
        <taxon>Aspergillus</taxon>
        <taxon>Aspergillus subgen. Circumdati</taxon>
    </lineage>
</organism>
<evidence type="ECO:0000256" key="8">
    <source>
        <dbReference type="SAM" id="Phobius"/>
    </source>
</evidence>
<evidence type="ECO:0000256" key="5">
    <source>
        <dbReference type="ARBA" id="ARBA00023004"/>
    </source>
</evidence>
<feature type="transmembrane region" description="Helical" evidence="8">
    <location>
        <begin position="59"/>
        <end position="79"/>
    </location>
</feature>
<dbReference type="InterPro" id="IPR001128">
    <property type="entry name" value="Cyt_P450"/>
</dbReference>
<keyword evidence="8" id="KW-1133">Transmembrane helix</keyword>
<dbReference type="EMBL" id="SOSA01001377">
    <property type="protein sequence ID" value="THC87217.1"/>
    <property type="molecule type" value="Genomic_DNA"/>
</dbReference>
<keyword evidence="6" id="KW-0503">Monooxygenase</keyword>
<keyword evidence="4" id="KW-0560">Oxidoreductase</keyword>
<dbReference type="Pfam" id="PF00067">
    <property type="entry name" value="p450"/>
    <property type="match status" value="3"/>
</dbReference>
<evidence type="ECO:0000256" key="3">
    <source>
        <dbReference type="ARBA" id="ARBA00022723"/>
    </source>
</evidence>
<dbReference type="Gene3D" id="1.10.630.10">
    <property type="entry name" value="Cytochrome P450"/>
    <property type="match status" value="2"/>
</dbReference>
<evidence type="ECO:0000256" key="2">
    <source>
        <dbReference type="ARBA" id="ARBA00010617"/>
    </source>
</evidence>
<comment type="cofactor">
    <cofactor evidence="1 7">
        <name>heme</name>
        <dbReference type="ChEBI" id="CHEBI:30413"/>
    </cofactor>
</comment>
<dbReference type="PRINTS" id="PR00463">
    <property type="entry name" value="EP450I"/>
</dbReference>
<keyword evidence="8" id="KW-0472">Membrane</keyword>
<dbReference type="AlphaFoldDB" id="A0A4S3J011"/>
<keyword evidence="8" id="KW-0812">Transmembrane</keyword>
<dbReference type="PANTHER" id="PTHR24305">
    <property type="entry name" value="CYTOCHROME P450"/>
    <property type="match status" value="1"/>
</dbReference>
<reference evidence="9 10" key="1">
    <citation type="submission" date="2019-03" db="EMBL/GenBank/DDBJ databases">
        <title>The genome sequence of a newly discovered highly antifungal drug resistant Aspergillus species, Aspergillus tanneri NIH 1004.</title>
        <authorList>
            <person name="Mounaud S."/>
            <person name="Singh I."/>
            <person name="Joardar V."/>
            <person name="Pakala S."/>
            <person name="Pakala S."/>
            <person name="Venepally P."/>
            <person name="Hoover J."/>
            <person name="Nierman W."/>
            <person name="Chung J."/>
            <person name="Losada L."/>
        </authorList>
    </citation>
    <scope>NUCLEOTIDE SEQUENCE [LARGE SCALE GENOMIC DNA]</scope>
    <source>
        <strain evidence="9 10">NIH1004</strain>
    </source>
</reference>
<dbReference type="SUPFAM" id="SSF48264">
    <property type="entry name" value="Cytochrome P450"/>
    <property type="match status" value="1"/>
</dbReference>
<dbReference type="PANTHER" id="PTHR24305:SF187">
    <property type="entry name" value="P450, PUTATIVE (EUROFUNG)-RELATED"/>
    <property type="match status" value="1"/>
</dbReference>
<evidence type="ECO:0000256" key="4">
    <source>
        <dbReference type="ARBA" id="ARBA00023002"/>
    </source>
</evidence>
<accession>A0A4S3J011</accession>
<name>A0A4S3J011_9EURO</name>
<dbReference type="GO" id="GO:0005506">
    <property type="term" value="F:iron ion binding"/>
    <property type="evidence" value="ECO:0007669"/>
    <property type="project" value="InterPro"/>
</dbReference>
<evidence type="ECO:0000313" key="10">
    <source>
        <dbReference type="Proteomes" id="UP000308092"/>
    </source>
</evidence>
<dbReference type="InterPro" id="IPR036396">
    <property type="entry name" value="Cyt_P450_sf"/>
</dbReference>
<proteinExistence type="inferred from homology"/>
<evidence type="ECO:0008006" key="11">
    <source>
        <dbReference type="Google" id="ProtNLM"/>
    </source>
</evidence>
<comment type="caution">
    <text evidence="9">The sequence shown here is derived from an EMBL/GenBank/DDBJ whole genome shotgun (WGS) entry which is preliminary data.</text>
</comment>
<keyword evidence="3 7" id="KW-0479">Metal-binding</keyword>
<feature type="binding site" description="axial binding residue" evidence="7">
    <location>
        <position position="418"/>
    </location>
    <ligand>
        <name>heme</name>
        <dbReference type="ChEBI" id="CHEBI:30413"/>
    </ligand>
    <ligandPart>
        <name>Fe</name>
        <dbReference type="ChEBI" id="CHEBI:18248"/>
    </ligandPart>
</feature>
<evidence type="ECO:0000256" key="7">
    <source>
        <dbReference type="PIRSR" id="PIRSR602401-1"/>
    </source>
</evidence>
<evidence type="ECO:0000256" key="6">
    <source>
        <dbReference type="ARBA" id="ARBA00023033"/>
    </source>
</evidence>
<dbReference type="InterPro" id="IPR050121">
    <property type="entry name" value="Cytochrome_P450_monoxygenase"/>
</dbReference>
<evidence type="ECO:0000256" key="1">
    <source>
        <dbReference type="ARBA" id="ARBA00001971"/>
    </source>
</evidence>
<feature type="transmembrane region" description="Helical" evidence="8">
    <location>
        <begin position="34"/>
        <end position="53"/>
    </location>
</feature>
<dbReference type="VEuPathDB" id="FungiDB:EYZ11_013337"/>
<keyword evidence="7" id="KW-0349">Heme</keyword>
<dbReference type="InterPro" id="IPR002401">
    <property type="entry name" value="Cyt_P450_E_grp-I"/>
</dbReference>
<dbReference type="GO" id="GO:0016705">
    <property type="term" value="F:oxidoreductase activity, acting on paired donors, with incorporation or reduction of molecular oxygen"/>
    <property type="evidence" value="ECO:0007669"/>
    <property type="project" value="InterPro"/>
</dbReference>
<protein>
    <recommendedName>
        <fullName evidence="11">Cytochrome P450</fullName>
    </recommendedName>
</protein>
<dbReference type="GO" id="GO:0004497">
    <property type="term" value="F:monooxygenase activity"/>
    <property type="evidence" value="ECO:0007669"/>
    <property type="project" value="UniProtKB-KW"/>
</dbReference>
<comment type="similarity">
    <text evidence="2">Belongs to the cytochrome P450 family.</text>
</comment>
<dbReference type="STRING" id="1220188.A0A4S3J011"/>
<dbReference type="Proteomes" id="UP000308092">
    <property type="component" value="Unassembled WGS sequence"/>
</dbReference>
<keyword evidence="5 7" id="KW-0408">Iron</keyword>